<keyword evidence="1" id="KW-0472">Membrane</keyword>
<keyword evidence="1" id="KW-1133">Transmembrane helix</keyword>
<dbReference type="InterPro" id="IPR000477">
    <property type="entry name" value="RT_dom"/>
</dbReference>
<dbReference type="InterPro" id="IPR036397">
    <property type="entry name" value="RNaseH_sf"/>
</dbReference>
<sequence length="612" mass="68901">MLRSRTVTVTVQGKSVSKKVKKGCPQGGILSPMLWNLVINSLIILINSTPADSEGFADDVNLLIRGIDIDTIINIGQQCLDKIREWGLKTGLNFSPTKTEAILFTWKKKWDIKTSLKLGDNEIRMCQQVKYLGVILDSKMSWRPHCQDRVRKATIALMQCRRAIGKSWGLKPRQALWIFTAIIRPILAYAAVIWINATNSRTLVAMLQKVQRLACITITSAFPSTPTAALETLLQIPPIDVFLKGEAYMATYRLERGDMWTTRRYVGSRGRKFKSHVDMNNEGKIKIPILNMPKDSCTPFLQFGRKFSVKIGQRNEIQTEIDELDDGIIQCYTDGSHIDRKTGAGIFFKPNQILEVENQTISLGRLATVYQAEVIAISNAADIMNKAGITNQTIVILSDSQAVLKALAKPLVKQMLVGNCINNLNILSQNNLVKLMWVPGHSDIDGNEEADILAKTGAHSLCEIPEPAVPVSYRRCRLEVRYWIVKEHCKVWNQSDTCLHTKGILRNADKIPAKSLLKLNRNKLCQVLQVLTGHGNLPKHRNKMGKAQSPLCPKCQEAEETPQHYVGDCPAYLNTRISQFGYHTIELSDLVKNDRIFKLASFVHKTKRLDEY</sequence>
<dbReference type="EMBL" id="CAXKWB010039728">
    <property type="protein sequence ID" value="CAL4153571.1"/>
    <property type="molecule type" value="Genomic_DNA"/>
</dbReference>
<dbReference type="Proteomes" id="UP001497623">
    <property type="component" value="Unassembled WGS sequence"/>
</dbReference>
<dbReference type="PROSITE" id="PS50878">
    <property type="entry name" value="RT_POL"/>
    <property type="match status" value="1"/>
</dbReference>
<dbReference type="PROSITE" id="PS50879">
    <property type="entry name" value="RNASE_H_1"/>
    <property type="match status" value="1"/>
</dbReference>
<comment type="caution">
    <text evidence="4">The sequence shown here is derived from an EMBL/GenBank/DDBJ whole genome shotgun (WGS) entry which is preliminary data.</text>
</comment>
<dbReference type="Pfam" id="PF00075">
    <property type="entry name" value="RNase_H"/>
    <property type="match status" value="1"/>
</dbReference>
<evidence type="ECO:0008006" key="6">
    <source>
        <dbReference type="Google" id="ProtNLM"/>
    </source>
</evidence>
<dbReference type="CDD" id="cd09276">
    <property type="entry name" value="Rnase_HI_RT_non_LTR"/>
    <property type="match status" value="1"/>
</dbReference>
<name>A0AAV2S1L1_MEGNR</name>
<keyword evidence="5" id="KW-1185">Reference proteome</keyword>
<dbReference type="SUPFAM" id="SSF53098">
    <property type="entry name" value="Ribonuclease H-like"/>
    <property type="match status" value="1"/>
</dbReference>
<dbReference type="GO" id="GO:0003676">
    <property type="term" value="F:nucleic acid binding"/>
    <property type="evidence" value="ECO:0007669"/>
    <property type="project" value="InterPro"/>
</dbReference>
<reference evidence="4 5" key="1">
    <citation type="submission" date="2024-05" db="EMBL/GenBank/DDBJ databases">
        <authorList>
            <person name="Wallberg A."/>
        </authorList>
    </citation>
    <scope>NUCLEOTIDE SEQUENCE [LARGE SCALE GENOMIC DNA]</scope>
</reference>
<proteinExistence type="predicted"/>
<feature type="transmembrane region" description="Helical" evidence="1">
    <location>
        <begin position="175"/>
        <end position="195"/>
    </location>
</feature>
<evidence type="ECO:0000259" key="3">
    <source>
        <dbReference type="PROSITE" id="PS50879"/>
    </source>
</evidence>
<evidence type="ECO:0000259" key="2">
    <source>
        <dbReference type="PROSITE" id="PS50878"/>
    </source>
</evidence>
<evidence type="ECO:0000313" key="5">
    <source>
        <dbReference type="Proteomes" id="UP001497623"/>
    </source>
</evidence>
<dbReference type="Pfam" id="PF00078">
    <property type="entry name" value="RVT_1"/>
    <property type="match status" value="1"/>
</dbReference>
<feature type="domain" description="Reverse transcriptase" evidence="2">
    <location>
        <begin position="1"/>
        <end position="136"/>
    </location>
</feature>
<keyword evidence="1" id="KW-0812">Transmembrane</keyword>
<gene>
    <name evidence="4" type="ORF">MNOR_LOCUS31193</name>
</gene>
<dbReference type="InterPro" id="IPR002156">
    <property type="entry name" value="RNaseH_domain"/>
</dbReference>
<evidence type="ECO:0000256" key="1">
    <source>
        <dbReference type="SAM" id="Phobius"/>
    </source>
</evidence>
<protein>
    <recommendedName>
        <fullName evidence="6">Reverse transcriptase</fullName>
    </recommendedName>
</protein>
<dbReference type="InterPro" id="IPR012337">
    <property type="entry name" value="RNaseH-like_sf"/>
</dbReference>
<dbReference type="PANTHER" id="PTHR33332">
    <property type="entry name" value="REVERSE TRANSCRIPTASE DOMAIN-CONTAINING PROTEIN"/>
    <property type="match status" value="1"/>
</dbReference>
<dbReference type="GO" id="GO:0004523">
    <property type="term" value="F:RNA-DNA hybrid ribonuclease activity"/>
    <property type="evidence" value="ECO:0007669"/>
    <property type="project" value="InterPro"/>
</dbReference>
<dbReference type="AlphaFoldDB" id="A0AAV2S1L1"/>
<organism evidence="4 5">
    <name type="scientific">Meganyctiphanes norvegica</name>
    <name type="common">Northern krill</name>
    <name type="synonym">Thysanopoda norvegica</name>
    <dbReference type="NCBI Taxonomy" id="48144"/>
    <lineage>
        <taxon>Eukaryota</taxon>
        <taxon>Metazoa</taxon>
        <taxon>Ecdysozoa</taxon>
        <taxon>Arthropoda</taxon>
        <taxon>Crustacea</taxon>
        <taxon>Multicrustacea</taxon>
        <taxon>Malacostraca</taxon>
        <taxon>Eumalacostraca</taxon>
        <taxon>Eucarida</taxon>
        <taxon>Euphausiacea</taxon>
        <taxon>Euphausiidae</taxon>
        <taxon>Meganyctiphanes</taxon>
    </lineage>
</organism>
<accession>A0AAV2S1L1</accession>
<evidence type="ECO:0000313" key="4">
    <source>
        <dbReference type="EMBL" id="CAL4153571.1"/>
    </source>
</evidence>
<feature type="domain" description="RNase H type-1" evidence="3">
    <location>
        <begin position="325"/>
        <end position="459"/>
    </location>
</feature>
<dbReference type="Gene3D" id="3.30.420.10">
    <property type="entry name" value="Ribonuclease H-like superfamily/Ribonuclease H"/>
    <property type="match status" value="1"/>
</dbReference>